<dbReference type="RefSeq" id="XP_007318659.1">
    <property type="nucleotide sequence ID" value="XM_007318597.1"/>
</dbReference>
<evidence type="ECO:0000259" key="11">
    <source>
        <dbReference type="Pfam" id="PF22782"/>
    </source>
</evidence>
<evidence type="ECO:0000259" key="10">
    <source>
        <dbReference type="Pfam" id="PF13019"/>
    </source>
</evidence>
<keyword evidence="5" id="KW-0507">mRNA processing</keyword>
<feature type="domain" description="SDE2-like" evidence="11">
    <location>
        <begin position="86"/>
        <end position="207"/>
    </location>
</feature>
<evidence type="ECO:0000313" key="12">
    <source>
        <dbReference type="EMBL" id="EGO24640.1"/>
    </source>
</evidence>
<feature type="compositionally biased region" description="Polar residues" evidence="9">
    <location>
        <begin position="102"/>
        <end position="111"/>
    </location>
</feature>
<evidence type="ECO:0000256" key="3">
    <source>
        <dbReference type="ARBA" id="ARBA00008726"/>
    </source>
</evidence>
<evidence type="ECO:0000256" key="8">
    <source>
        <dbReference type="ARBA" id="ARBA00023306"/>
    </source>
</evidence>
<evidence type="ECO:0000256" key="9">
    <source>
        <dbReference type="SAM" id="MobiDB-lite"/>
    </source>
</evidence>
<sequence length="275" mass="29111">MSITVLCSSFPPFPTLSLSVPKDTPVGDLYGLLHDRYPDLPCFDELAFSPHSGLIPSPETSLSALHAPDADLSSFISLRLIPRLRGGKGGFGSQLRAAGGRMSSQKTSNNDSCRDLSGRRLSTIKEAKKLAEYVENEPARKRAAAEAQKTKLEALERKLGITPSAAERSSSKRADPEPLAGKKHRFDDSEYMEQSREMVDNVKTAVMAGLLKKKKKAKINHSSSSPESASGTKDEKAVSAATTATLTAVTNNVVESGATAPIAVTASVAVGVASA</sequence>
<comment type="similarity">
    <text evidence="3">Belongs to the SDE2 family.</text>
</comment>
<evidence type="ECO:0000256" key="7">
    <source>
        <dbReference type="ARBA" id="ARBA00023242"/>
    </source>
</evidence>
<keyword evidence="6" id="KW-0508">mRNA splicing</keyword>
<feature type="region of interest" description="Disordered" evidence="9">
    <location>
        <begin position="93"/>
        <end position="119"/>
    </location>
</feature>
<dbReference type="Pfam" id="PF22782">
    <property type="entry name" value="SDE2"/>
    <property type="match status" value="1"/>
</dbReference>
<feature type="region of interest" description="Disordered" evidence="9">
    <location>
        <begin position="154"/>
        <end position="184"/>
    </location>
</feature>
<dbReference type="GeneID" id="18819378"/>
<dbReference type="AlphaFoldDB" id="F8NXG8"/>
<dbReference type="GO" id="GO:0005634">
    <property type="term" value="C:nucleus"/>
    <property type="evidence" value="ECO:0007669"/>
    <property type="project" value="UniProtKB-SubCell"/>
</dbReference>
<dbReference type="PANTHER" id="PTHR12786">
    <property type="entry name" value="SPLICING FACTOR SF3A-RELATED"/>
    <property type="match status" value="1"/>
</dbReference>
<evidence type="ECO:0000256" key="6">
    <source>
        <dbReference type="ARBA" id="ARBA00023187"/>
    </source>
</evidence>
<keyword evidence="7" id="KW-0539">Nucleus</keyword>
<dbReference type="KEGG" id="sla:SERLADRAFT_468243"/>
<organism>
    <name type="scientific">Serpula lacrymans var. lacrymans (strain S7.9)</name>
    <name type="common">Dry rot fungus</name>
    <dbReference type="NCBI Taxonomy" id="578457"/>
    <lineage>
        <taxon>Eukaryota</taxon>
        <taxon>Fungi</taxon>
        <taxon>Dikarya</taxon>
        <taxon>Basidiomycota</taxon>
        <taxon>Agaricomycotina</taxon>
        <taxon>Agaricomycetes</taxon>
        <taxon>Agaricomycetidae</taxon>
        <taxon>Boletales</taxon>
        <taxon>Coniophorineae</taxon>
        <taxon>Serpulaceae</taxon>
        <taxon>Serpula</taxon>
    </lineage>
</organism>
<keyword evidence="8" id="KW-0131">Cell cycle</keyword>
<evidence type="ECO:0000256" key="1">
    <source>
        <dbReference type="ARBA" id="ARBA00004123"/>
    </source>
</evidence>
<dbReference type="GO" id="GO:0006397">
    <property type="term" value="P:mRNA processing"/>
    <property type="evidence" value="ECO:0007669"/>
    <property type="project" value="UniProtKB-KW"/>
</dbReference>
<evidence type="ECO:0000256" key="2">
    <source>
        <dbReference type="ARBA" id="ARBA00004496"/>
    </source>
</evidence>
<dbReference type="InterPro" id="IPR024974">
    <property type="entry name" value="Sde2_N"/>
</dbReference>
<accession>F8NXG8</accession>
<dbReference type="InterPro" id="IPR053822">
    <property type="entry name" value="SDE2-like_dom"/>
</dbReference>
<gene>
    <name evidence="12" type="ORF">SERLADRAFT_468243</name>
</gene>
<dbReference type="GO" id="GO:0005737">
    <property type="term" value="C:cytoplasm"/>
    <property type="evidence" value="ECO:0007669"/>
    <property type="project" value="UniProtKB-SubCell"/>
</dbReference>
<feature type="compositionally biased region" description="Polar residues" evidence="9">
    <location>
        <begin position="220"/>
        <end position="231"/>
    </location>
</feature>
<dbReference type="PANTHER" id="PTHR12786:SF1">
    <property type="entry name" value="SPLICING REGULATOR SDE2"/>
    <property type="match status" value="1"/>
</dbReference>
<protein>
    <submittedName>
        <fullName evidence="12">Uncharacterized protein</fullName>
    </submittedName>
</protein>
<evidence type="ECO:0000256" key="5">
    <source>
        <dbReference type="ARBA" id="ARBA00022664"/>
    </source>
</evidence>
<dbReference type="HOGENOM" id="CLU_060603_1_1_1"/>
<dbReference type="OrthoDB" id="547031at2759"/>
<dbReference type="Proteomes" id="UP000008064">
    <property type="component" value="Unassembled WGS sequence"/>
</dbReference>
<keyword evidence="4" id="KW-0963">Cytoplasm</keyword>
<name>F8NXG8_SERL9</name>
<evidence type="ECO:0000256" key="4">
    <source>
        <dbReference type="ARBA" id="ARBA00022490"/>
    </source>
</evidence>
<feature type="domain" description="Sde2 ubiquitin" evidence="10">
    <location>
        <begin position="3"/>
        <end position="85"/>
    </location>
</feature>
<reference evidence="12" key="1">
    <citation type="submission" date="2011-04" db="EMBL/GenBank/DDBJ databases">
        <title>Evolution of plant cell wall degrading machinery underlies the functional diversity of forest fungi.</title>
        <authorList>
            <consortium name="US DOE Joint Genome Institute (JGI-PGF)"/>
            <person name="Eastwood D.C."/>
            <person name="Floudas D."/>
            <person name="Binder M."/>
            <person name="Majcherczyk A."/>
            <person name="Schneider P."/>
            <person name="Aerts A."/>
            <person name="Asiegbu F.O."/>
            <person name="Baker S.E."/>
            <person name="Barry K."/>
            <person name="Bendiksby M."/>
            <person name="Blumentritt M."/>
            <person name="Coutinho P.M."/>
            <person name="Cullen D."/>
            <person name="Cullen D."/>
            <person name="Gathman A."/>
            <person name="Goodell B."/>
            <person name="Henrissat B."/>
            <person name="Ihrmark K."/>
            <person name="Kauserud H."/>
            <person name="Kohler A."/>
            <person name="LaButti K."/>
            <person name="Lapidus A."/>
            <person name="Lavin J.L."/>
            <person name="Lee Y.-H."/>
            <person name="Lindquist E."/>
            <person name="Lilly W."/>
            <person name="Lucas S."/>
            <person name="Morin E."/>
            <person name="Murat C."/>
            <person name="Oguiza J.A."/>
            <person name="Park J."/>
            <person name="Pisabarro A.G."/>
            <person name="Riley R."/>
            <person name="Rosling A."/>
            <person name="Salamov A."/>
            <person name="Schmidt O."/>
            <person name="Schmutz J."/>
            <person name="Skrede I."/>
            <person name="Stenlid J."/>
            <person name="Wiebenga A."/>
            <person name="Xie X."/>
            <person name="Kues U."/>
            <person name="Hibbett D.S."/>
            <person name="Hoffmeister D."/>
            <person name="Hogberg N."/>
            <person name="Martin F."/>
            <person name="Grigoriev I.V."/>
            <person name="Watkinson S.C."/>
        </authorList>
    </citation>
    <scope>NUCLEOTIDE SEQUENCE</scope>
    <source>
        <strain evidence="12">S7.9</strain>
    </source>
</reference>
<dbReference type="EMBL" id="GL945434">
    <property type="protein sequence ID" value="EGO24640.1"/>
    <property type="molecule type" value="Genomic_DNA"/>
</dbReference>
<dbReference type="Pfam" id="PF13019">
    <property type="entry name" value="Sde2_N_Ubi_yeast"/>
    <property type="match status" value="1"/>
</dbReference>
<feature type="region of interest" description="Disordered" evidence="9">
    <location>
        <begin position="214"/>
        <end position="239"/>
    </location>
</feature>
<dbReference type="GO" id="GO:0008380">
    <property type="term" value="P:RNA splicing"/>
    <property type="evidence" value="ECO:0007669"/>
    <property type="project" value="UniProtKB-KW"/>
</dbReference>
<comment type="subcellular location">
    <subcellularLocation>
        <location evidence="2">Cytoplasm</location>
    </subcellularLocation>
    <subcellularLocation>
        <location evidence="1">Nucleus</location>
    </subcellularLocation>
</comment>
<proteinExistence type="inferred from homology"/>
<dbReference type="InterPro" id="IPR051421">
    <property type="entry name" value="RNA_Proc_DNA_Dmg_Regulator"/>
</dbReference>